<evidence type="ECO:0000313" key="1">
    <source>
        <dbReference type="EMBL" id="EAT84832.1"/>
    </source>
</evidence>
<proteinExistence type="predicted"/>
<reference evidence="2" key="1">
    <citation type="journal article" date="2007" name="Plant Cell">
        <title>Dothideomycete-plant interactions illuminated by genome sequencing and EST analysis of the wheat pathogen Stagonospora nodorum.</title>
        <authorList>
            <person name="Hane J.K."/>
            <person name="Lowe R.G."/>
            <person name="Solomon P.S."/>
            <person name="Tan K.C."/>
            <person name="Schoch C.L."/>
            <person name="Spatafora J.W."/>
            <person name="Crous P.W."/>
            <person name="Kodira C."/>
            <person name="Birren B.W."/>
            <person name="Galagan J.E."/>
            <person name="Torriani S.F."/>
            <person name="McDonald B.A."/>
            <person name="Oliver R.P."/>
        </authorList>
    </citation>
    <scope>NUCLEOTIDE SEQUENCE [LARGE SCALE GENOMIC DNA]</scope>
    <source>
        <strain evidence="2">SN15 / ATCC MYA-4574 / FGSC 10173</strain>
    </source>
</reference>
<sequence>MTLQQVDVSKMATCLEDAEDALPRYRMDQQSYGGTAHYDTLRRIVKEEAGCYQTVGGTSHAEKIAVLCAESEHLCKVSLLGQSAA</sequence>
<dbReference type="EMBL" id="CH445335">
    <property type="protein sequence ID" value="EAT84832.1"/>
    <property type="molecule type" value="Genomic_DNA"/>
</dbReference>
<evidence type="ECO:0000313" key="2">
    <source>
        <dbReference type="Proteomes" id="UP000001055"/>
    </source>
</evidence>
<dbReference type="AlphaFoldDB" id="Q0ULJ8"/>
<dbReference type="Proteomes" id="UP000001055">
    <property type="component" value="Unassembled WGS sequence"/>
</dbReference>
<organism evidence="1 2">
    <name type="scientific">Phaeosphaeria nodorum (strain SN15 / ATCC MYA-4574 / FGSC 10173)</name>
    <name type="common">Glume blotch fungus</name>
    <name type="synonym">Parastagonospora nodorum</name>
    <dbReference type="NCBI Taxonomy" id="321614"/>
    <lineage>
        <taxon>Eukaryota</taxon>
        <taxon>Fungi</taxon>
        <taxon>Dikarya</taxon>
        <taxon>Ascomycota</taxon>
        <taxon>Pezizomycotina</taxon>
        <taxon>Dothideomycetes</taxon>
        <taxon>Pleosporomycetidae</taxon>
        <taxon>Pleosporales</taxon>
        <taxon>Pleosporineae</taxon>
        <taxon>Phaeosphaeriaceae</taxon>
        <taxon>Parastagonospora</taxon>
    </lineage>
</organism>
<protein>
    <submittedName>
        <fullName evidence="1">Uncharacterized protein</fullName>
    </submittedName>
</protein>
<dbReference type="RefSeq" id="XP_001797704.1">
    <property type="nucleotide sequence ID" value="XM_001797652.1"/>
</dbReference>
<dbReference type="InParanoid" id="Q0ULJ8"/>
<accession>Q0ULJ8</accession>
<dbReference type="KEGG" id="pno:SNOG_07366"/>
<gene>
    <name evidence="1" type="ORF">SNOG_07366</name>
</gene>
<dbReference type="GeneID" id="5974597"/>
<name>Q0ULJ8_PHANO</name>